<organism evidence="1 2">
    <name type="scientific">Candidatus Ryanbacteria bacterium RIFCSPLOWO2_01_FULL_48_26</name>
    <dbReference type="NCBI Taxonomy" id="1802126"/>
    <lineage>
        <taxon>Bacteria</taxon>
        <taxon>Candidatus Ryaniibacteriota</taxon>
    </lineage>
</organism>
<feature type="non-terminal residue" evidence="1">
    <location>
        <position position="492"/>
    </location>
</feature>
<dbReference type="PANTHER" id="PTHR43845:SF1">
    <property type="entry name" value="BLR5969 PROTEIN"/>
    <property type="match status" value="1"/>
</dbReference>
<dbReference type="EMBL" id="MHNW01000013">
    <property type="protein sequence ID" value="OGZ53741.1"/>
    <property type="molecule type" value="Genomic_DNA"/>
</dbReference>
<dbReference type="AlphaFoldDB" id="A0A1G2GUW0"/>
<proteinExistence type="predicted"/>
<accession>A0A1G2GUW0</accession>
<evidence type="ECO:0008006" key="3">
    <source>
        <dbReference type="Google" id="ProtNLM"/>
    </source>
</evidence>
<dbReference type="STRING" id="1802126.A3B25_03595"/>
<dbReference type="Gene3D" id="3.40.50.12780">
    <property type="entry name" value="N-terminal domain of ligase-like"/>
    <property type="match status" value="1"/>
</dbReference>
<dbReference type="PANTHER" id="PTHR43845">
    <property type="entry name" value="BLR5969 PROTEIN"/>
    <property type="match status" value="1"/>
</dbReference>
<reference evidence="1 2" key="1">
    <citation type="journal article" date="2016" name="Nat. Commun.">
        <title>Thousands of microbial genomes shed light on interconnected biogeochemical processes in an aquifer system.</title>
        <authorList>
            <person name="Anantharaman K."/>
            <person name="Brown C.T."/>
            <person name="Hug L.A."/>
            <person name="Sharon I."/>
            <person name="Castelle C.J."/>
            <person name="Probst A.J."/>
            <person name="Thomas B.C."/>
            <person name="Singh A."/>
            <person name="Wilkins M.J."/>
            <person name="Karaoz U."/>
            <person name="Brodie E.L."/>
            <person name="Williams K.H."/>
            <person name="Hubbard S.S."/>
            <person name="Banfield J.F."/>
        </authorList>
    </citation>
    <scope>NUCLEOTIDE SEQUENCE [LARGE SCALE GENOMIC DNA]</scope>
</reference>
<sequence>MAHGFRKNAGLASGDFKNKTNHALRLISEKKDDFWSHERERRPLELFRLASRRVPAYKDFLRRNKIAPEKIKTFKDFQFVPPVSKKNYLREYPIEKLCWDGSLKKPLVWTSTSGSTGEPFYFPRGEELDWQSSVYHELFLQNAGITRDESTLVIICFGMGVWIGGIITYEALHAISLRGYPITILTPGVNKKEIFSAIKNLGKKFDKIILCGYPPFLKDVADEAEDYGIRWRSLDIKMVFAAESFSEKFRSYIIKRTGIKHRYTDTANIYGSADLGTMAVETPLSILAREVSFNDINIYNRVFKDAHRMPTFAQYNPSFINFEAVDGEILTTGNNAIPLIRYAIGDRGGVMSFDTLARIFRDEGMSLKKEAGRAGIGKTISELPFVYLYERTDLSAKLFGAIIYPEHVKAGLENPSFEDYVTGKFAMVTKCDNKQMEYLEINIELRPKAKGTAYLKKKIKKSITRSLLEKNAEYRNNANMMPDRMDPKIVFW</sequence>
<comment type="caution">
    <text evidence="1">The sequence shown here is derived from an EMBL/GenBank/DDBJ whole genome shotgun (WGS) entry which is preliminary data.</text>
</comment>
<evidence type="ECO:0000313" key="2">
    <source>
        <dbReference type="Proteomes" id="UP000179106"/>
    </source>
</evidence>
<evidence type="ECO:0000313" key="1">
    <source>
        <dbReference type="EMBL" id="OGZ53741.1"/>
    </source>
</evidence>
<dbReference type="InterPro" id="IPR042099">
    <property type="entry name" value="ANL_N_sf"/>
</dbReference>
<protein>
    <recommendedName>
        <fullName evidence="3">Phenylacetate--CoA ligase</fullName>
    </recommendedName>
</protein>
<name>A0A1G2GUW0_9BACT</name>
<dbReference type="Proteomes" id="UP000179106">
    <property type="component" value="Unassembled WGS sequence"/>
</dbReference>
<gene>
    <name evidence="1" type="ORF">A3B25_03595</name>
</gene>
<dbReference type="SUPFAM" id="SSF56801">
    <property type="entry name" value="Acetyl-CoA synthetase-like"/>
    <property type="match status" value="1"/>
</dbReference>